<dbReference type="OMA" id="LRWVTDD"/>
<dbReference type="STRING" id="578459.A0A0P9F1D5"/>
<keyword evidence="3" id="KW-0539">Nucleus</keyword>
<gene>
    <name evidence="7" type="ORF">RHOBADRAFT_55153</name>
</gene>
<feature type="compositionally biased region" description="Basic and acidic residues" evidence="5">
    <location>
        <begin position="126"/>
        <end position="135"/>
    </location>
</feature>
<accession>A0A0P9F1D5</accession>
<dbReference type="GO" id="GO:0043565">
    <property type="term" value="F:sequence-specific DNA binding"/>
    <property type="evidence" value="ECO:0007669"/>
    <property type="project" value="InterPro"/>
</dbReference>
<dbReference type="PANTHER" id="PTHR10015">
    <property type="entry name" value="HEAT SHOCK TRANSCRIPTION FACTOR"/>
    <property type="match status" value="1"/>
</dbReference>
<feature type="compositionally biased region" description="Polar residues" evidence="5">
    <location>
        <begin position="136"/>
        <end position="145"/>
    </location>
</feature>
<comment type="similarity">
    <text evidence="4">Belongs to the HSF family.</text>
</comment>
<feature type="domain" description="HSF-type DNA-binding" evidence="6">
    <location>
        <begin position="17"/>
        <end position="123"/>
    </location>
</feature>
<feature type="compositionally biased region" description="Polar residues" evidence="5">
    <location>
        <begin position="405"/>
        <end position="419"/>
    </location>
</feature>
<reference evidence="7 8" key="1">
    <citation type="journal article" date="2015" name="Front. Microbiol.">
        <title>Genome sequence of the plant growth promoting endophytic yeast Rhodotorula graminis WP1.</title>
        <authorList>
            <person name="Firrincieli A."/>
            <person name="Otillar R."/>
            <person name="Salamov A."/>
            <person name="Schmutz J."/>
            <person name="Khan Z."/>
            <person name="Redman R.S."/>
            <person name="Fleck N.D."/>
            <person name="Lindquist E."/>
            <person name="Grigoriev I.V."/>
            <person name="Doty S.L."/>
        </authorList>
    </citation>
    <scope>NUCLEOTIDE SEQUENCE [LARGE SCALE GENOMIC DNA]</scope>
    <source>
        <strain evidence="7 8">WP1</strain>
    </source>
</reference>
<dbReference type="InterPro" id="IPR000232">
    <property type="entry name" value="HSF_DNA-bd"/>
</dbReference>
<dbReference type="Proteomes" id="UP000053890">
    <property type="component" value="Unassembled WGS sequence"/>
</dbReference>
<feature type="compositionally biased region" description="Low complexity" evidence="5">
    <location>
        <begin position="478"/>
        <end position="494"/>
    </location>
</feature>
<feature type="compositionally biased region" description="Polar residues" evidence="5">
    <location>
        <begin position="177"/>
        <end position="199"/>
    </location>
</feature>
<keyword evidence="2" id="KW-0238">DNA-binding</keyword>
<evidence type="ECO:0000313" key="8">
    <source>
        <dbReference type="Proteomes" id="UP000053890"/>
    </source>
</evidence>
<dbReference type="SUPFAM" id="SSF46785">
    <property type="entry name" value="Winged helix' DNA-binding domain"/>
    <property type="match status" value="1"/>
</dbReference>
<keyword evidence="8" id="KW-1185">Reference proteome</keyword>
<feature type="region of interest" description="Disordered" evidence="5">
    <location>
        <begin position="392"/>
        <end position="419"/>
    </location>
</feature>
<dbReference type="AlphaFoldDB" id="A0A0P9F1D5"/>
<evidence type="ECO:0000256" key="5">
    <source>
        <dbReference type="SAM" id="MobiDB-lite"/>
    </source>
</evidence>
<dbReference type="InterPro" id="IPR036388">
    <property type="entry name" value="WH-like_DNA-bd_sf"/>
</dbReference>
<dbReference type="GO" id="GO:0005634">
    <property type="term" value="C:nucleus"/>
    <property type="evidence" value="ECO:0007669"/>
    <property type="project" value="UniProtKB-SubCell"/>
</dbReference>
<dbReference type="Pfam" id="PF00447">
    <property type="entry name" value="HSF_DNA-bind"/>
    <property type="match status" value="1"/>
</dbReference>
<dbReference type="PANTHER" id="PTHR10015:SF206">
    <property type="entry name" value="HSF-TYPE DNA-BINDING DOMAIN-CONTAINING PROTEIN"/>
    <property type="match status" value="1"/>
</dbReference>
<evidence type="ECO:0000256" key="1">
    <source>
        <dbReference type="ARBA" id="ARBA00004123"/>
    </source>
</evidence>
<feature type="compositionally biased region" description="Low complexity" evidence="5">
    <location>
        <begin position="457"/>
        <end position="471"/>
    </location>
</feature>
<dbReference type="OrthoDB" id="2525070at2759"/>
<dbReference type="EMBL" id="KQ474083">
    <property type="protein sequence ID" value="KPV73404.1"/>
    <property type="molecule type" value="Genomic_DNA"/>
</dbReference>
<sequence>MEASSSSTAVAPPPKAPRSHFLAKLHSILENPLDPNGLRWVTDDSFEISSKDAVAIHALSPAFEFRSLSSFIRQLSYYSFRRLSDRRRSTERRNSNPGYVLFQHPSGFFVRGDPTQLSKIVRKARTRPEKGRRASECSTASDETYPSNLHPYPMPAWPPSTDYRSSFPADRPTLQLPSFGSSFNSPAVPPRTSSETTQWRAYAPTTGAWLDPNRGDGDHYAPPRRSSLGEFKLTPTSMLAGESSGYSSTLSSLQEEHRPRLRKASSSNCMPADDPHHQHVYLDGHHSSQPHAIPQGFSASPYPTPTFSPTSNTFFEAAASSSSAHSHGYHHSAAAGPSSSAFVPASHMAYDPSPFASSYHPIAPSKGGAHSYHTPSPEQSPLQEVVGLPGLVETVPPLGHHAHPASTTNASGEYASPRSSVSYAPLAPLQARYAGPPSSLSGLTHAPWQPSQAGQNYSSTPSSGQSSQPYGFAPPPAAQAQASPWSPAPIRQAY</sequence>
<evidence type="ECO:0000256" key="2">
    <source>
        <dbReference type="ARBA" id="ARBA00023125"/>
    </source>
</evidence>
<organism evidence="7 8">
    <name type="scientific">Rhodotorula graminis (strain WP1)</name>
    <dbReference type="NCBI Taxonomy" id="578459"/>
    <lineage>
        <taxon>Eukaryota</taxon>
        <taxon>Fungi</taxon>
        <taxon>Dikarya</taxon>
        <taxon>Basidiomycota</taxon>
        <taxon>Pucciniomycotina</taxon>
        <taxon>Microbotryomycetes</taxon>
        <taxon>Sporidiobolales</taxon>
        <taxon>Sporidiobolaceae</taxon>
        <taxon>Rhodotorula</taxon>
    </lineage>
</organism>
<protein>
    <recommendedName>
        <fullName evidence="6">HSF-type DNA-binding domain-containing protein</fullName>
    </recommendedName>
</protein>
<feature type="region of interest" description="Disordered" evidence="5">
    <location>
        <begin position="283"/>
        <end position="305"/>
    </location>
</feature>
<evidence type="ECO:0000313" key="7">
    <source>
        <dbReference type="EMBL" id="KPV73404.1"/>
    </source>
</evidence>
<feature type="compositionally biased region" description="Low complexity" evidence="5">
    <location>
        <begin position="243"/>
        <end position="252"/>
    </location>
</feature>
<dbReference type="GeneID" id="28978145"/>
<evidence type="ECO:0000256" key="4">
    <source>
        <dbReference type="RuleBase" id="RU004020"/>
    </source>
</evidence>
<feature type="region of interest" description="Disordered" evidence="5">
    <location>
        <begin position="437"/>
        <end position="494"/>
    </location>
</feature>
<proteinExistence type="inferred from homology"/>
<dbReference type="Gene3D" id="1.10.10.10">
    <property type="entry name" value="Winged helix-like DNA-binding domain superfamily/Winged helix DNA-binding domain"/>
    <property type="match status" value="1"/>
</dbReference>
<feature type="region of interest" description="Disordered" evidence="5">
    <location>
        <begin position="177"/>
        <end position="269"/>
    </location>
</feature>
<comment type="subcellular location">
    <subcellularLocation>
        <location evidence="1">Nucleus</location>
    </subcellularLocation>
</comment>
<evidence type="ECO:0000259" key="6">
    <source>
        <dbReference type="SMART" id="SM00415"/>
    </source>
</evidence>
<dbReference type="GO" id="GO:0003700">
    <property type="term" value="F:DNA-binding transcription factor activity"/>
    <property type="evidence" value="ECO:0007669"/>
    <property type="project" value="InterPro"/>
</dbReference>
<evidence type="ECO:0000256" key="3">
    <source>
        <dbReference type="ARBA" id="ARBA00023242"/>
    </source>
</evidence>
<feature type="region of interest" description="Disordered" evidence="5">
    <location>
        <begin position="124"/>
        <end position="145"/>
    </location>
</feature>
<dbReference type="InterPro" id="IPR036390">
    <property type="entry name" value="WH_DNA-bd_sf"/>
</dbReference>
<dbReference type="RefSeq" id="XP_018269453.1">
    <property type="nucleotide sequence ID" value="XM_018417697.1"/>
</dbReference>
<dbReference type="SMART" id="SM00415">
    <property type="entry name" value="HSF"/>
    <property type="match status" value="1"/>
</dbReference>
<name>A0A0P9F1D5_RHOGW</name>